<name>A0A9P3HCV9_9FUNG</name>
<dbReference type="Proteomes" id="UP000827284">
    <property type="component" value="Unassembled WGS sequence"/>
</dbReference>
<feature type="compositionally biased region" description="Acidic residues" evidence="1">
    <location>
        <begin position="22"/>
        <end position="48"/>
    </location>
</feature>
<reference evidence="2" key="1">
    <citation type="submission" date="2021-11" db="EMBL/GenBank/DDBJ databases">
        <authorList>
            <person name="Herlambang A."/>
            <person name="Guo Y."/>
            <person name="Takashima Y."/>
            <person name="Nishizawa T."/>
        </authorList>
    </citation>
    <scope>NUCLEOTIDE SEQUENCE</scope>
    <source>
        <strain evidence="2">E1425</strain>
    </source>
</reference>
<dbReference type="OrthoDB" id="2283549at2759"/>
<evidence type="ECO:0008006" key="4">
    <source>
        <dbReference type="Google" id="ProtNLM"/>
    </source>
</evidence>
<feature type="region of interest" description="Disordered" evidence="1">
    <location>
        <begin position="21"/>
        <end position="63"/>
    </location>
</feature>
<proteinExistence type="predicted"/>
<keyword evidence="3" id="KW-1185">Reference proteome</keyword>
<evidence type="ECO:0000256" key="1">
    <source>
        <dbReference type="SAM" id="MobiDB-lite"/>
    </source>
</evidence>
<evidence type="ECO:0000313" key="3">
    <source>
        <dbReference type="Proteomes" id="UP000827284"/>
    </source>
</evidence>
<accession>A0A9P3HCV9</accession>
<sequence length="380" mass="43247">MSAAALYLTYLEEHILRGDIGFDSDSDSETDSVIDARDDNDEKDEEWDDHDHHQDRDDNEAQAQDGEDIYFGINCYSDEQCKKLFRFKSYQLWRIVRALKIPPQVQTKHGDSATAMEALCMSLYRLASTNEAYRMTAIFDYTEDAMTRITDAFLQWVVAAWDNVLEWDHCRLTPAKLEEFVQACSQKGQAPNIFGFLDRASLQLGHPFVDQGPRSKRRRREPITIHFQGIVAPDGIIVHLGLSVWGYRPKFEKIQQREIEGTLARFVGPPQGKGLSIHNDGKSQKGPQIARCIHKNQCTCAVIVEQAFNNVTYQFPSLDLMGVPRLLVSPLETQYRAAVLFANIHACLFKGGISDHFGMRPPTVEEYLNPKVFNPAVLFE</sequence>
<reference evidence="2" key="2">
    <citation type="journal article" date="2022" name="Microbiol. Resour. Announc.">
        <title>Whole-Genome Sequence of Entomortierella parvispora E1425, a Mucoromycotan Fungus Associated with Burkholderiaceae-Related Endosymbiotic Bacteria.</title>
        <authorList>
            <person name="Herlambang A."/>
            <person name="Guo Y."/>
            <person name="Takashima Y."/>
            <person name="Narisawa K."/>
            <person name="Ohta H."/>
            <person name="Nishizawa T."/>
        </authorList>
    </citation>
    <scope>NUCLEOTIDE SEQUENCE</scope>
    <source>
        <strain evidence="2">E1425</strain>
    </source>
</reference>
<comment type="caution">
    <text evidence="2">The sequence shown here is derived from an EMBL/GenBank/DDBJ whole genome shotgun (WGS) entry which is preliminary data.</text>
</comment>
<protein>
    <recommendedName>
        <fullName evidence="4">DDE Tnp4 domain-containing protein</fullName>
    </recommendedName>
</protein>
<evidence type="ECO:0000313" key="2">
    <source>
        <dbReference type="EMBL" id="GJJ74158.1"/>
    </source>
</evidence>
<dbReference type="AlphaFoldDB" id="A0A9P3HCV9"/>
<organism evidence="2 3">
    <name type="scientific">Entomortierella parvispora</name>
    <dbReference type="NCBI Taxonomy" id="205924"/>
    <lineage>
        <taxon>Eukaryota</taxon>
        <taxon>Fungi</taxon>
        <taxon>Fungi incertae sedis</taxon>
        <taxon>Mucoromycota</taxon>
        <taxon>Mortierellomycotina</taxon>
        <taxon>Mortierellomycetes</taxon>
        <taxon>Mortierellales</taxon>
        <taxon>Mortierellaceae</taxon>
        <taxon>Entomortierella</taxon>
    </lineage>
</organism>
<dbReference type="EMBL" id="BQFW01000008">
    <property type="protein sequence ID" value="GJJ74158.1"/>
    <property type="molecule type" value="Genomic_DNA"/>
</dbReference>
<gene>
    <name evidence="2" type="ORF">EMPS_06516</name>
</gene>